<proteinExistence type="predicted"/>
<dbReference type="AlphaFoldDB" id="A0A194UXV1"/>
<feature type="region of interest" description="Disordered" evidence="1">
    <location>
        <begin position="99"/>
        <end position="136"/>
    </location>
</feature>
<dbReference type="EMBL" id="KN714689">
    <property type="protein sequence ID" value="KUI56444.1"/>
    <property type="molecule type" value="Genomic_DNA"/>
</dbReference>
<evidence type="ECO:0000313" key="4">
    <source>
        <dbReference type="Proteomes" id="UP000078576"/>
    </source>
</evidence>
<keyword evidence="2" id="KW-1133">Transmembrane helix</keyword>
<evidence type="ECO:0000256" key="1">
    <source>
        <dbReference type="SAM" id="MobiDB-lite"/>
    </source>
</evidence>
<keyword evidence="2" id="KW-0472">Membrane</keyword>
<dbReference type="PANTHER" id="PTHR35896:SF3">
    <property type="entry name" value="MAJOR FACILITATOR SUPERFAMILY TRANSPORTER"/>
    <property type="match status" value="1"/>
</dbReference>
<keyword evidence="2" id="KW-0812">Transmembrane</keyword>
<protein>
    <submittedName>
        <fullName evidence="3">Uncharacterized protein</fullName>
    </submittedName>
</protein>
<evidence type="ECO:0000256" key="2">
    <source>
        <dbReference type="SAM" id="Phobius"/>
    </source>
</evidence>
<feature type="transmembrane region" description="Helical" evidence="2">
    <location>
        <begin position="56"/>
        <end position="77"/>
    </location>
</feature>
<feature type="compositionally biased region" description="Polar residues" evidence="1">
    <location>
        <begin position="118"/>
        <end position="136"/>
    </location>
</feature>
<organism evidence="3 4">
    <name type="scientific">Cytospora mali</name>
    <name type="common">Apple Valsa canker fungus</name>
    <name type="synonym">Valsa mali</name>
    <dbReference type="NCBI Taxonomy" id="578113"/>
    <lineage>
        <taxon>Eukaryota</taxon>
        <taxon>Fungi</taxon>
        <taxon>Dikarya</taxon>
        <taxon>Ascomycota</taxon>
        <taxon>Pezizomycotina</taxon>
        <taxon>Sordariomycetes</taxon>
        <taxon>Sordariomycetidae</taxon>
        <taxon>Diaporthales</taxon>
        <taxon>Cytosporaceae</taxon>
        <taxon>Cytospora</taxon>
    </lineage>
</organism>
<dbReference type="Proteomes" id="UP000078576">
    <property type="component" value="Unassembled WGS sequence"/>
</dbReference>
<gene>
    <name evidence="3" type="ORF">VP1G_03792</name>
</gene>
<name>A0A194UXV1_CYTMA</name>
<reference evidence="4" key="1">
    <citation type="submission" date="2014-12" db="EMBL/GenBank/DDBJ databases">
        <title>Genome Sequence of Valsa Canker Pathogens Uncovers a Specific Adaption of Colonization on Woody Bark.</title>
        <authorList>
            <person name="Yin Z."/>
            <person name="Liu H."/>
            <person name="Gao X."/>
            <person name="Li Z."/>
            <person name="Song N."/>
            <person name="Ke X."/>
            <person name="Dai Q."/>
            <person name="Wu Y."/>
            <person name="Sun Y."/>
            <person name="Xu J.-R."/>
            <person name="Kang Z.K."/>
            <person name="Wang L."/>
            <person name="Huang L."/>
        </authorList>
    </citation>
    <scope>NUCLEOTIDE SEQUENCE [LARGE SCALE GENOMIC DNA]</scope>
    <source>
        <strain evidence="4">SXYL134</strain>
    </source>
</reference>
<dbReference type="InterPro" id="IPR053008">
    <property type="entry name" value="Phomopsin_biosynth_assoc"/>
</dbReference>
<evidence type="ECO:0000313" key="3">
    <source>
        <dbReference type="EMBL" id="KUI56444.1"/>
    </source>
</evidence>
<dbReference type="STRING" id="694573.A0A194UXV1"/>
<accession>A0A194UXV1</accession>
<sequence length="271" mass="31061">MSTPTTTLPLLKQLIMQKWKHEQVYDKVRNRDEESHHLFPLENEGRKVFLGTKTRSLISGIVVAGLMVVCIAGIAWWPARIQNQAVQIAAYGHLQHDHSGHSAYDHPNSAYWEHVKPSSKSGNSPQPQSNDDNTIATCGSTVEEAKALNCTWDLLAAAWLPPACVDQELNEDFRNEGPWRYFADREGTEELPEEELPYRVGEGMEFYASLKYHKTHCSYQWRKMHRAMMRGTKIENKLADYHHTKHCGYVQMQQGDMDDLMTKITVELMSC</sequence>
<keyword evidence="4" id="KW-1185">Reference proteome</keyword>
<dbReference type="PANTHER" id="PTHR35896">
    <property type="entry name" value="IG-LIKE DOMAIN-CONTAINING PROTEIN"/>
    <property type="match status" value="1"/>
</dbReference>
<dbReference type="OrthoDB" id="3501153at2759"/>